<dbReference type="InterPro" id="IPR050723">
    <property type="entry name" value="CFA/CMAS"/>
</dbReference>
<protein>
    <recommendedName>
        <fullName evidence="8">Cyclopropane-fatty-acyl-phospholipid synthase</fullName>
    </recommendedName>
</protein>
<reference evidence="6 7" key="1">
    <citation type="journal article" date="2013" name="MBio">
        <title>Genome sequencing of the plant pathogen Taphrina deformans, the causal agent of peach leaf curl.</title>
        <authorList>
            <person name="Cisse O.H."/>
            <person name="Almeida J.M.G.C.F."/>
            <person name="Fonseca A."/>
            <person name="Kumar A.A."/>
            <person name="Salojaervi J."/>
            <person name="Overmyer K."/>
            <person name="Hauser P.M."/>
            <person name="Pagni M."/>
        </authorList>
    </citation>
    <scope>NUCLEOTIDE SEQUENCE [LARGE SCALE GENOMIC DNA]</scope>
    <source>
        <strain evidence="7">PYCC 5710 / ATCC 11124 / CBS 356.35 / IMI 108563 / JCM 9778 / NBRC 8474</strain>
    </source>
</reference>
<organism evidence="6 7">
    <name type="scientific">Taphrina deformans (strain PYCC 5710 / ATCC 11124 / CBS 356.35 / IMI 108563 / JCM 9778 / NBRC 8474)</name>
    <name type="common">Peach leaf curl fungus</name>
    <name type="synonym">Lalaria deformans</name>
    <dbReference type="NCBI Taxonomy" id="1097556"/>
    <lineage>
        <taxon>Eukaryota</taxon>
        <taxon>Fungi</taxon>
        <taxon>Dikarya</taxon>
        <taxon>Ascomycota</taxon>
        <taxon>Taphrinomycotina</taxon>
        <taxon>Taphrinomycetes</taxon>
        <taxon>Taphrinales</taxon>
        <taxon>Taphrinaceae</taxon>
        <taxon>Taphrina</taxon>
    </lineage>
</organism>
<dbReference type="PANTHER" id="PTHR43667">
    <property type="entry name" value="CYCLOPROPANE-FATTY-ACYL-PHOSPHOLIPID SYNTHASE"/>
    <property type="match status" value="1"/>
</dbReference>
<keyword evidence="3" id="KW-0808">Transferase</keyword>
<evidence type="ECO:0000256" key="5">
    <source>
        <dbReference type="ARBA" id="ARBA00023098"/>
    </source>
</evidence>
<comment type="caution">
    <text evidence="6">The sequence shown here is derived from an EMBL/GenBank/DDBJ whole genome shotgun (WGS) entry which is preliminary data.</text>
</comment>
<dbReference type="STRING" id="1097556.R4X7P6"/>
<proteinExistence type="inferred from homology"/>
<dbReference type="GO" id="GO:0008610">
    <property type="term" value="P:lipid biosynthetic process"/>
    <property type="evidence" value="ECO:0007669"/>
    <property type="project" value="InterPro"/>
</dbReference>
<sequence>MELNAKNGGILSAYDASRNYLVNKSWGPLVNLARNSILSLMKRITVGKLRILSEQGVWEFGDLVTKDAPCAELRVINEAFWVRLLMSGDLGFAEAYMVGDFACPDLVAVFKMFIANRENLNDATTYASKIFSGINFMMNSKFVNSVKNAINNISAHYDLSNEMFGSFLSRDMTYSCGIFDQKDSTLEQAQYSKLHTIIGRAKLVSTDHVLEIGSGWGSFAIEAVRLTGCRVTTLTLSVEQQKLAQDRIAAAGFSDKIQVSLCDYRNLPTPDVLYDKVVSIEMIEAVGREYLATYFECVDRLLKKEGGIGVFQVITMPETRYERYCNEVDFIRRWIFPGGHCPTVTSLVEAINKGSKNQLIVDEIQNIGGHYSKTLRLWREKFLENFADEIRPALLKRYGGNLSNEDTLVFKRKFEFYFSYCMAGFSAKILGDVIITVARENTEALIEGLEQ</sequence>
<dbReference type="CDD" id="cd02440">
    <property type="entry name" value="AdoMet_MTases"/>
    <property type="match status" value="1"/>
</dbReference>
<dbReference type="PANTHER" id="PTHR43667:SF2">
    <property type="entry name" value="FATTY ACID C-METHYL TRANSFERASE"/>
    <property type="match status" value="1"/>
</dbReference>
<keyword evidence="4" id="KW-0949">S-adenosyl-L-methionine</keyword>
<dbReference type="eggNOG" id="ENOG502QSMW">
    <property type="taxonomic scope" value="Eukaryota"/>
</dbReference>
<keyword evidence="2" id="KW-0489">Methyltransferase</keyword>
<dbReference type="GO" id="GO:0008168">
    <property type="term" value="F:methyltransferase activity"/>
    <property type="evidence" value="ECO:0007669"/>
    <property type="project" value="UniProtKB-KW"/>
</dbReference>
<gene>
    <name evidence="6" type="ORF">TAPDE_000905</name>
</gene>
<evidence type="ECO:0000313" key="6">
    <source>
        <dbReference type="EMBL" id="CCG81188.1"/>
    </source>
</evidence>
<keyword evidence="5" id="KW-0443">Lipid metabolism</keyword>
<evidence type="ECO:0000256" key="3">
    <source>
        <dbReference type="ARBA" id="ARBA00022679"/>
    </source>
</evidence>
<evidence type="ECO:0000313" key="7">
    <source>
        <dbReference type="Proteomes" id="UP000013776"/>
    </source>
</evidence>
<evidence type="ECO:0000256" key="2">
    <source>
        <dbReference type="ARBA" id="ARBA00022603"/>
    </source>
</evidence>
<dbReference type="AlphaFoldDB" id="R4X7P6"/>
<dbReference type="InterPro" id="IPR029063">
    <property type="entry name" value="SAM-dependent_MTases_sf"/>
</dbReference>
<dbReference type="OrthoDB" id="8300214at2759"/>
<dbReference type="InterPro" id="IPR003333">
    <property type="entry name" value="CMAS"/>
</dbReference>
<keyword evidence="7" id="KW-1185">Reference proteome</keyword>
<name>R4X7P6_TAPDE</name>
<comment type="similarity">
    <text evidence="1">Belongs to the CFA/CMAS family.</text>
</comment>
<dbReference type="Proteomes" id="UP000013776">
    <property type="component" value="Unassembled WGS sequence"/>
</dbReference>
<dbReference type="VEuPathDB" id="FungiDB:TAPDE_000905"/>
<dbReference type="SUPFAM" id="SSF53335">
    <property type="entry name" value="S-adenosyl-L-methionine-dependent methyltransferases"/>
    <property type="match status" value="1"/>
</dbReference>
<evidence type="ECO:0008006" key="8">
    <source>
        <dbReference type="Google" id="ProtNLM"/>
    </source>
</evidence>
<evidence type="ECO:0000256" key="1">
    <source>
        <dbReference type="ARBA" id="ARBA00010815"/>
    </source>
</evidence>
<dbReference type="PIRSF" id="PIRSF003085">
    <property type="entry name" value="CMAS"/>
    <property type="match status" value="1"/>
</dbReference>
<dbReference type="Pfam" id="PF02353">
    <property type="entry name" value="CMAS"/>
    <property type="match status" value="1"/>
</dbReference>
<accession>R4X7P6</accession>
<dbReference type="GO" id="GO:0032259">
    <property type="term" value="P:methylation"/>
    <property type="evidence" value="ECO:0007669"/>
    <property type="project" value="UniProtKB-KW"/>
</dbReference>
<dbReference type="Gene3D" id="3.40.50.150">
    <property type="entry name" value="Vaccinia Virus protein VP39"/>
    <property type="match status" value="1"/>
</dbReference>
<evidence type="ECO:0000256" key="4">
    <source>
        <dbReference type="ARBA" id="ARBA00022691"/>
    </source>
</evidence>
<dbReference type="EMBL" id="CAHR02000029">
    <property type="protein sequence ID" value="CCG81188.1"/>
    <property type="molecule type" value="Genomic_DNA"/>
</dbReference>